<evidence type="ECO:0008006" key="4">
    <source>
        <dbReference type="Google" id="ProtNLM"/>
    </source>
</evidence>
<proteinExistence type="predicted"/>
<reference evidence="2" key="1">
    <citation type="journal article" date="2021" name="PeerJ">
        <title>Extensive microbial diversity within the chicken gut microbiome revealed by metagenomics and culture.</title>
        <authorList>
            <person name="Gilroy R."/>
            <person name="Ravi A."/>
            <person name="Getino M."/>
            <person name="Pursley I."/>
            <person name="Horton D.L."/>
            <person name="Alikhan N.F."/>
            <person name="Baker D."/>
            <person name="Gharbi K."/>
            <person name="Hall N."/>
            <person name="Watson M."/>
            <person name="Adriaenssens E.M."/>
            <person name="Foster-Nyarko E."/>
            <person name="Jarju S."/>
            <person name="Secka A."/>
            <person name="Antonio M."/>
            <person name="Oren A."/>
            <person name="Chaudhuri R.R."/>
            <person name="La Ragione R."/>
            <person name="Hildebrand F."/>
            <person name="Pallen M.J."/>
        </authorList>
    </citation>
    <scope>NUCLEOTIDE SEQUENCE</scope>
    <source>
        <strain evidence="2">ChiHjej11B10-19426</strain>
    </source>
</reference>
<feature type="signal peptide" evidence="1">
    <location>
        <begin position="1"/>
        <end position="26"/>
    </location>
</feature>
<evidence type="ECO:0000313" key="2">
    <source>
        <dbReference type="EMBL" id="HIZ15910.1"/>
    </source>
</evidence>
<organism evidence="2 3">
    <name type="scientific">Candidatus Tidjanibacter faecipullorum</name>
    <dbReference type="NCBI Taxonomy" id="2838766"/>
    <lineage>
        <taxon>Bacteria</taxon>
        <taxon>Pseudomonadati</taxon>
        <taxon>Bacteroidota</taxon>
        <taxon>Bacteroidia</taxon>
        <taxon>Bacteroidales</taxon>
        <taxon>Rikenellaceae</taxon>
        <taxon>Tidjanibacter</taxon>
    </lineage>
</organism>
<sequence>MDRRAHIVRTLAWVLGLAAMTVSARAATPPAVVPDTLQVRILEPISQPDDRIAVGHAVSDTVRSALRSGQTERLSEADRTEHFYGTLRDWARRYRFWSWVHDLVIVPVRPASVMKPEVVDEAALYSLWNGRRIAAIEFERENVFDPAHSWLEKAANAVHVTTREQTVRRDLLFRVGEPFDAETVVRYKQLLRSRQYIANVGIDVVPDPTDPDAVIVRILTQDNWSISADGGAQGLSGKVWGELYDANFLGTGDRFSYRFSLDWKRGRYEGSLFRYRIPNLFGSFVAAEVTAGRSFDERYYGASVNKPLIRPTDYAVSGTFENVRNALYVRYATPRETVAGDYMVHYNHLNLWTGYSWYLPSVSSSLYGMARYDHLRWLDTPRYLGGNDASGNPVWLPVGDRLNPYFYDTDLMLGSLGLYRERFLTTSLIYGYGYNEYVATGYRAEATFGYSNADYYSGFYGGLSFRAGGFLPFGYLMGSAAVGSYYARRLGFYRSALHARIQYFTNMLGHSRFTTRQFVMIDYLKGWNRFGGFYESVWFTGRSGPRAAGRSSLGSNRIVLSTETVVFTPWQPLGFRIALYGFGDVGTIGFDPNIFRNEFQATVGIGVRLRNERLVFGTLQLSLFYNFGRSGMLNSEWIQLTSEQRLQTPRYIPSQPEEVGYQ</sequence>
<evidence type="ECO:0000313" key="3">
    <source>
        <dbReference type="Proteomes" id="UP000824014"/>
    </source>
</evidence>
<dbReference type="Proteomes" id="UP000824014">
    <property type="component" value="Unassembled WGS sequence"/>
</dbReference>
<protein>
    <recommendedName>
        <fullName evidence="4">Bacterial surface antigen (D15) domain-containing protein</fullName>
    </recommendedName>
</protein>
<dbReference type="AlphaFoldDB" id="A0A9D2DFG0"/>
<accession>A0A9D2DFG0</accession>
<evidence type="ECO:0000256" key="1">
    <source>
        <dbReference type="SAM" id="SignalP"/>
    </source>
</evidence>
<reference evidence="2" key="2">
    <citation type="submission" date="2021-04" db="EMBL/GenBank/DDBJ databases">
        <authorList>
            <person name="Gilroy R."/>
        </authorList>
    </citation>
    <scope>NUCLEOTIDE SEQUENCE</scope>
    <source>
        <strain evidence="2">ChiHjej11B10-19426</strain>
    </source>
</reference>
<gene>
    <name evidence="2" type="ORF">H9816_08415</name>
</gene>
<dbReference type="EMBL" id="DXCC01000032">
    <property type="protein sequence ID" value="HIZ15910.1"/>
    <property type="molecule type" value="Genomic_DNA"/>
</dbReference>
<name>A0A9D2DFG0_9BACT</name>
<comment type="caution">
    <text evidence="2">The sequence shown here is derived from an EMBL/GenBank/DDBJ whole genome shotgun (WGS) entry which is preliminary data.</text>
</comment>
<dbReference type="Gene3D" id="3.10.20.310">
    <property type="entry name" value="membrane protein fhac"/>
    <property type="match status" value="1"/>
</dbReference>
<feature type="chain" id="PRO_5038824932" description="Bacterial surface antigen (D15) domain-containing protein" evidence="1">
    <location>
        <begin position="27"/>
        <end position="662"/>
    </location>
</feature>
<keyword evidence="1" id="KW-0732">Signal</keyword>